<dbReference type="PROSITE" id="PS50089">
    <property type="entry name" value="ZF_RING_2"/>
    <property type="match status" value="1"/>
</dbReference>
<dbReference type="GO" id="GO:0008270">
    <property type="term" value="F:zinc ion binding"/>
    <property type="evidence" value="ECO:0007669"/>
    <property type="project" value="UniProtKB-KW"/>
</dbReference>
<dbReference type="PROSITE" id="PS00518">
    <property type="entry name" value="ZF_RING_1"/>
    <property type="match status" value="1"/>
</dbReference>
<evidence type="ECO:0000313" key="8">
    <source>
        <dbReference type="Proteomes" id="UP000030746"/>
    </source>
</evidence>
<dbReference type="KEGG" id="lgi:LOTGIDRAFT_234958"/>
<evidence type="ECO:0000256" key="4">
    <source>
        <dbReference type="PROSITE-ProRule" id="PRU00175"/>
    </source>
</evidence>
<dbReference type="OrthoDB" id="6040387at2759"/>
<dbReference type="OMA" id="WEWEMEE"/>
<dbReference type="Gene3D" id="3.30.40.10">
    <property type="entry name" value="Zinc/RING finger domain, C3HC4 (zinc finger)"/>
    <property type="match status" value="1"/>
</dbReference>
<reference evidence="7 8" key="1">
    <citation type="journal article" date="2013" name="Nature">
        <title>Insights into bilaterian evolution from three spiralian genomes.</title>
        <authorList>
            <person name="Simakov O."/>
            <person name="Marletaz F."/>
            <person name="Cho S.J."/>
            <person name="Edsinger-Gonzales E."/>
            <person name="Havlak P."/>
            <person name="Hellsten U."/>
            <person name="Kuo D.H."/>
            <person name="Larsson T."/>
            <person name="Lv J."/>
            <person name="Arendt D."/>
            <person name="Savage R."/>
            <person name="Osoegawa K."/>
            <person name="de Jong P."/>
            <person name="Grimwood J."/>
            <person name="Chapman J.A."/>
            <person name="Shapiro H."/>
            <person name="Aerts A."/>
            <person name="Otillar R.P."/>
            <person name="Terry A.Y."/>
            <person name="Boore J.L."/>
            <person name="Grigoriev I.V."/>
            <person name="Lindberg D.R."/>
            <person name="Seaver E.C."/>
            <person name="Weisblat D.A."/>
            <person name="Putnam N.H."/>
            <person name="Rokhsar D.S."/>
        </authorList>
    </citation>
    <scope>NUCLEOTIDE SEQUENCE [LARGE SCALE GENOMIC DNA]</scope>
</reference>
<keyword evidence="2 4" id="KW-0863">Zinc-finger</keyword>
<dbReference type="GeneID" id="20249700"/>
<dbReference type="InterPro" id="IPR001841">
    <property type="entry name" value="Znf_RING"/>
</dbReference>
<evidence type="ECO:0000256" key="2">
    <source>
        <dbReference type="ARBA" id="ARBA00022771"/>
    </source>
</evidence>
<accession>V4BFJ9</accession>
<evidence type="ECO:0000259" key="6">
    <source>
        <dbReference type="PROSITE" id="PS50089"/>
    </source>
</evidence>
<dbReference type="AlphaFoldDB" id="V4BFJ9"/>
<organism evidence="7 8">
    <name type="scientific">Lottia gigantea</name>
    <name type="common">Giant owl limpet</name>
    <dbReference type="NCBI Taxonomy" id="225164"/>
    <lineage>
        <taxon>Eukaryota</taxon>
        <taxon>Metazoa</taxon>
        <taxon>Spiralia</taxon>
        <taxon>Lophotrochozoa</taxon>
        <taxon>Mollusca</taxon>
        <taxon>Gastropoda</taxon>
        <taxon>Patellogastropoda</taxon>
        <taxon>Lottioidea</taxon>
        <taxon>Lottiidae</taxon>
        <taxon>Lottia</taxon>
    </lineage>
</organism>
<evidence type="ECO:0000313" key="7">
    <source>
        <dbReference type="EMBL" id="ESO87714.1"/>
    </source>
</evidence>
<dbReference type="STRING" id="225164.V4BFJ9"/>
<proteinExistence type="predicted"/>
<keyword evidence="1" id="KW-0479">Metal-binding</keyword>
<keyword evidence="3" id="KW-0862">Zinc</keyword>
<dbReference type="EMBL" id="KB202849">
    <property type="protein sequence ID" value="ESO87714.1"/>
    <property type="molecule type" value="Genomic_DNA"/>
</dbReference>
<dbReference type="CTD" id="20249700"/>
<protein>
    <recommendedName>
        <fullName evidence="6">RING-type domain-containing protein</fullName>
    </recommendedName>
</protein>
<sequence length="174" mass="20223">MSSETMFSSLTKEQIALEQRFNCIVCLCPRLQMVYGLCQHRVCVSCLYSESGAIRLSMLKCPICQNSNVFPPWKPDILEDTIELQKCLGIRQCSGCTMELWDWEIENHEEYCQKKKQVPKTPSNNKKIKFLTRSESARKSRSSTDKDCDLSPRQTRSRRVVGSRMLARLRSFRK</sequence>
<feature type="domain" description="RING-type" evidence="6">
    <location>
        <begin position="23"/>
        <end position="65"/>
    </location>
</feature>
<feature type="compositionally biased region" description="Basic and acidic residues" evidence="5">
    <location>
        <begin position="135"/>
        <end position="150"/>
    </location>
</feature>
<keyword evidence="8" id="KW-1185">Reference proteome</keyword>
<dbReference type="Proteomes" id="UP000030746">
    <property type="component" value="Unassembled WGS sequence"/>
</dbReference>
<evidence type="ECO:0000256" key="5">
    <source>
        <dbReference type="SAM" id="MobiDB-lite"/>
    </source>
</evidence>
<evidence type="ECO:0000256" key="3">
    <source>
        <dbReference type="ARBA" id="ARBA00022833"/>
    </source>
</evidence>
<gene>
    <name evidence="7" type="ORF">LOTGIDRAFT_234958</name>
</gene>
<evidence type="ECO:0000256" key="1">
    <source>
        <dbReference type="ARBA" id="ARBA00022723"/>
    </source>
</evidence>
<dbReference type="RefSeq" id="XP_009061609.1">
    <property type="nucleotide sequence ID" value="XM_009063361.1"/>
</dbReference>
<dbReference type="HOGENOM" id="CLU_1541852_0_0_1"/>
<dbReference type="SUPFAM" id="SSF57850">
    <property type="entry name" value="RING/U-box"/>
    <property type="match status" value="1"/>
</dbReference>
<dbReference type="InterPro" id="IPR017907">
    <property type="entry name" value="Znf_RING_CS"/>
</dbReference>
<dbReference type="InterPro" id="IPR013083">
    <property type="entry name" value="Znf_RING/FYVE/PHD"/>
</dbReference>
<feature type="region of interest" description="Disordered" evidence="5">
    <location>
        <begin position="118"/>
        <end position="156"/>
    </location>
</feature>
<name>V4BFJ9_LOTGI</name>